<evidence type="ECO:0000256" key="2">
    <source>
        <dbReference type="SAM" id="MobiDB-lite"/>
    </source>
</evidence>
<accession>D8QTI0</accession>
<dbReference type="InterPro" id="IPR011990">
    <property type="entry name" value="TPR-like_helical_dom_sf"/>
</dbReference>
<evidence type="ECO:0000313" key="3">
    <source>
        <dbReference type="EMBL" id="EFJ37118.1"/>
    </source>
</evidence>
<gene>
    <name evidence="3" type="ORF">SELMODRAFT_437770</name>
</gene>
<feature type="compositionally biased region" description="Basic and acidic residues" evidence="2">
    <location>
        <begin position="188"/>
        <end position="203"/>
    </location>
</feature>
<reference evidence="3 4" key="1">
    <citation type="journal article" date="2011" name="Science">
        <title>The Selaginella genome identifies genetic changes associated with the evolution of vascular plants.</title>
        <authorList>
            <person name="Banks J.A."/>
            <person name="Nishiyama T."/>
            <person name="Hasebe M."/>
            <person name="Bowman J.L."/>
            <person name="Gribskov M."/>
            <person name="dePamphilis C."/>
            <person name="Albert V.A."/>
            <person name="Aono N."/>
            <person name="Aoyama T."/>
            <person name="Ambrose B.A."/>
            <person name="Ashton N.W."/>
            <person name="Axtell M.J."/>
            <person name="Barker E."/>
            <person name="Barker M.S."/>
            <person name="Bennetzen J.L."/>
            <person name="Bonawitz N.D."/>
            <person name="Chapple C."/>
            <person name="Cheng C."/>
            <person name="Correa L.G."/>
            <person name="Dacre M."/>
            <person name="DeBarry J."/>
            <person name="Dreyer I."/>
            <person name="Elias M."/>
            <person name="Engstrom E.M."/>
            <person name="Estelle M."/>
            <person name="Feng L."/>
            <person name="Finet C."/>
            <person name="Floyd S.K."/>
            <person name="Frommer W.B."/>
            <person name="Fujita T."/>
            <person name="Gramzow L."/>
            <person name="Gutensohn M."/>
            <person name="Harholt J."/>
            <person name="Hattori M."/>
            <person name="Heyl A."/>
            <person name="Hirai T."/>
            <person name="Hiwatashi Y."/>
            <person name="Ishikawa M."/>
            <person name="Iwata M."/>
            <person name="Karol K.G."/>
            <person name="Koehler B."/>
            <person name="Kolukisaoglu U."/>
            <person name="Kubo M."/>
            <person name="Kurata T."/>
            <person name="Lalonde S."/>
            <person name="Li K."/>
            <person name="Li Y."/>
            <person name="Litt A."/>
            <person name="Lyons E."/>
            <person name="Manning G."/>
            <person name="Maruyama T."/>
            <person name="Michael T.P."/>
            <person name="Mikami K."/>
            <person name="Miyazaki S."/>
            <person name="Morinaga S."/>
            <person name="Murata T."/>
            <person name="Mueller-Roeber B."/>
            <person name="Nelson D.R."/>
            <person name="Obara M."/>
            <person name="Oguri Y."/>
            <person name="Olmstead R.G."/>
            <person name="Onodera N."/>
            <person name="Petersen B.L."/>
            <person name="Pils B."/>
            <person name="Prigge M."/>
            <person name="Rensing S.A."/>
            <person name="Riano-Pachon D.M."/>
            <person name="Roberts A.W."/>
            <person name="Sato Y."/>
            <person name="Scheller H.V."/>
            <person name="Schulz B."/>
            <person name="Schulz C."/>
            <person name="Shakirov E.V."/>
            <person name="Shibagaki N."/>
            <person name="Shinohara N."/>
            <person name="Shippen D.E."/>
            <person name="Soerensen I."/>
            <person name="Sotooka R."/>
            <person name="Sugimoto N."/>
            <person name="Sugita M."/>
            <person name="Sumikawa N."/>
            <person name="Tanurdzic M."/>
            <person name="Theissen G."/>
            <person name="Ulvskov P."/>
            <person name="Wakazuki S."/>
            <person name="Weng J.K."/>
            <person name="Willats W.W."/>
            <person name="Wipf D."/>
            <person name="Wolf P.G."/>
            <person name="Yang L."/>
            <person name="Zimmer A.D."/>
            <person name="Zhu Q."/>
            <person name="Mitros T."/>
            <person name="Hellsten U."/>
            <person name="Loque D."/>
            <person name="Otillar R."/>
            <person name="Salamov A."/>
            <person name="Schmutz J."/>
            <person name="Shapiro H."/>
            <person name="Lindquist E."/>
            <person name="Lucas S."/>
            <person name="Rokhsar D."/>
            <person name="Grigoriev I.V."/>
        </authorList>
    </citation>
    <scope>NUCLEOTIDE SEQUENCE [LARGE SCALE GENOMIC DNA]</scope>
</reference>
<dbReference type="KEGG" id="smo:SELMODRAFT_437770"/>
<dbReference type="AlphaFoldDB" id="D8QTI0"/>
<dbReference type="Proteomes" id="UP000001514">
    <property type="component" value="Unassembled WGS sequence"/>
</dbReference>
<dbReference type="GO" id="GO:0003723">
    <property type="term" value="F:RNA binding"/>
    <property type="evidence" value="ECO:0007669"/>
    <property type="project" value="InterPro"/>
</dbReference>
<dbReference type="InParanoid" id="D8QTI0"/>
<sequence>MIDAYVRHGCGHDALELYTKMNLEGVRADEICLASVLAACSATGDERTGRRLHSHVVLDRELSASIEDPRALSFYLDMQREGRVRADAFVFASSITACANLQTLEKGEMIHRRIVSSGLERDRPVENAVLNLYVKCATLDAMRREARANAKEDIVTLASGAREKLDHAFASAKEVGGKIAHPFDAGAREAAHGRAEGLRRQSSEKQSSLREMASRKAEEERLVARNKVAQQVLGGGGGMRYPVPVYPDQSQPQQNGSQQNEQLQDYPVEHPPRVESPQDQGGSNEINHSAHPVEPPHREEIEQPPPHGEEPAQNRDVSN</sequence>
<dbReference type="NCBIfam" id="TIGR00756">
    <property type="entry name" value="PPR"/>
    <property type="match status" value="1"/>
</dbReference>
<feature type="compositionally biased region" description="Polar residues" evidence="2">
    <location>
        <begin position="277"/>
        <end position="287"/>
    </location>
</feature>
<proteinExistence type="predicted"/>
<dbReference type="Gene3D" id="1.25.40.10">
    <property type="entry name" value="Tetratricopeptide repeat domain"/>
    <property type="match status" value="2"/>
</dbReference>
<keyword evidence="4" id="KW-1185">Reference proteome</keyword>
<name>D8QTI0_SELML</name>
<dbReference type="GO" id="GO:0009451">
    <property type="term" value="P:RNA modification"/>
    <property type="evidence" value="ECO:0007669"/>
    <property type="project" value="InterPro"/>
</dbReference>
<dbReference type="EMBL" id="GL377566">
    <property type="protein sequence ID" value="EFJ37118.1"/>
    <property type="molecule type" value="Genomic_DNA"/>
</dbReference>
<organism evidence="4">
    <name type="scientific">Selaginella moellendorffii</name>
    <name type="common">Spikemoss</name>
    <dbReference type="NCBI Taxonomy" id="88036"/>
    <lineage>
        <taxon>Eukaryota</taxon>
        <taxon>Viridiplantae</taxon>
        <taxon>Streptophyta</taxon>
        <taxon>Embryophyta</taxon>
        <taxon>Tracheophyta</taxon>
        <taxon>Lycopodiopsida</taxon>
        <taxon>Selaginellales</taxon>
        <taxon>Selaginellaceae</taxon>
        <taxon>Selaginella</taxon>
    </lineage>
</organism>
<feature type="region of interest" description="Disordered" evidence="2">
    <location>
        <begin position="188"/>
        <end position="319"/>
    </location>
</feature>
<dbReference type="InterPro" id="IPR002885">
    <property type="entry name" value="PPR_rpt"/>
</dbReference>
<protein>
    <recommendedName>
        <fullName evidence="5">Pentacotripeptide-repeat region of PRORP domain-containing protein</fullName>
    </recommendedName>
</protein>
<feature type="compositionally biased region" description="Basic and acidic residues" evidence="2">
    <location>
        <begin position="294"/>
        <end position="319"/>
    </location>
</feature>
<feature type="compositionally biased region" description="Basic and acidic residues" evidence="2">
    <location>
        <begin position="212"/>
        <end position="223"/>
    </location>
</feature>
<evidence type="ECO:0000256" key="1">
    <source>
        <dbReference type="ARBA" id="ARBA00022737"/>
    </source>
</evidence>
<feature type="compositionally biased region" description="Low complexity" evidence="2">
    <location>
        <begin position="247"/>
        <end position="265"/>
    </location>
</feature>
<dbReference type="PANTHER" id="PTHR47926">
    <property type="entry name" value="PENTATRICOPEPTIDE REPEAT-CONTAINING PROTEIN"/>
    <property type="match status" value="1"/>
</dbReference>
<evidence type="ECO:0008006" key="5">
    <source>
        <dbReference type="Google" id="ProtNLM"/>
    </source>
</evidence>
<evidence type="ECO:0000313" key="4">
    <source>
        <dbReference type="Proteomes" id="UP000001514"/>
    </source>
</evidence>
<dbReference type="Gramene" id="EFJ37118">
    <property type="protein sequence ID" value="EFJ37118"/>
    <property type="gene ID" value="SELMODRAFT_437770"/>
</dbReference>
<dbReference type="InterPro" id="IPR046960">
    <property type="entry name" value="PPR_At4g14850-like_plant"/>
</dbReference>
<keyword evidence="1" id="KW-0677">Repeat</keyword>
<dbReference type="eggNOG" id="KOG4197">
    <property type="taxonomic scope" value="Eukaryota"/>
</dbReference>
<dbReference type="Pfam" id="PF01535">
    <property type="entry name" value="PPR"/>
    <property type="match status" value="1"/>
</dbReference>
<dbReference type="HOGENOM" id="CLU_872633_0_0_1"/>